<dbReference type="InterPro" id="IPR032675">
    <property type="entry name" value="LRR_dom_sf"/>
</dbReference>
<dbReference type="InterPro" id="IPR027417">
    <property type="entry name" value="P-loop_NTPase"/>
</dbReference>
<dbReference type="FunFam" id="3.40.50.300:FF:001091">
    <property type="entry name" value="Probable disease resistance protein At1g61300"/>
    <property type="match status" value="1"/>
</dbReference>
<dbReference type="Gene3D" id="3.80.10.10">
    <property type="entry name" value="Ribonuclease Inhibitor"/>
    <property type="match status" value="4"/>
</dbReference>
<dbReference type="GO" id="GO:0051707">
    <property type="term" value="P:response to other organism"/>
    <property type="evidence" value="ECO:0007669"/>
    <property type="project" value="UniProtKB-ARBA"/>
</dbReference>
<dbReference type="SUPFAM" id="SSF52540">
    <property type="entry name" value="P-loop containing nucleoside triphosphate hydrolases"/>
    <property type="match status" value="1"/>
</dbReference>
<name>A0AAJ6T153_POPEU</name>
<dbReference type="GeneID" id="105109344"/>
<dbReference type="Gene3D" id="1.20.5.4130">
    <property type="match status" value="1"/>
</dbReference>
<keyword evidence="5" id="KW-0067">ATP-binding</keyword>
<dbReference type="InterPro" id="IPR041118">
    <property type="entry name" value="Rx_N"/>
</dbReference>
<evidence type="ECO:0000256" key="2">
    <source>
        <dbReference type="ARBA" id="ARBA00022737"/>
    </source>
</evidence>
<dbReference type="Gene3D" id="1.10.8.430">
    <property type="entry name" value="Helical domain of apoptotic protease-activating factors"/>
    <property type="match status" value="1"/>
</dbReference>
<gene>
    <name evidence="12" type="primary">LOC105109344</name>
</gene>
<dbReference type="GO" id="GO:0006952">
    <property type="term" value="P:defense response"/>
    <property type="evidence" value="ECO:0007669"/>
    <property type="project" value="UniProtKB-KW"/>
</dbReference>
<feature type="domain" description="NB-ARC" evidence="7">
    <location>
        <begin position="171"/>
        <end position="340"/>
    </location>
</feature>
<evidence type="ECO:0000313" key="12">
    <source>
        <dbReference type="RefSeq" id="XP_011002334.1"/>
    </source>
</evidence>
<dbReference type="KEGG" id="peu:105109344"/>
<dbReference type="GO" id="GO:0043531">
    <property type="term" value="F:ADP binding"/>
    <property type="evidence" value="ECO:0007669"/>
    <property type="project" value="InterPro"/>
</dbReference>
<accession>A0AAJ6T153</accession>
<feature type="domain" description="R13L1/DRL21-like LRR repeat region" evidence="10">
    <location>
        <begin position="999"/>
        <end position="1051"/>
    </location>
</feature>
<dbReference type="InterPro" id="IPR058922">
    <property type="entry name" value="WHD_DRP"/>
</dbReference>
<dbReference type="Pfam" id="PF18052">
    <property type="entry name" value="Rx_N"/>
    <property type="match status" value="1"/>
</dbReference>
<dbReference type="GO" id="GO:0005524">
    <property type="term" value="F:ATP binding"/>
    <property type="evidence" value="ECO:0007669"/>
    <property type="project" value="UniProtKB-KW"/>
</dbReference>
<dbReference type="Gene3D" id="3.40.50.300">
    <property type="entry name" value="P-loop containing nucleotide triphosphate hydrolases"/>
    <property type="match status" value="1"/>
</dbReference>
<evidence type="ECO:0000256" key="4">
    <source>
        <dbReference type="ARBA" id="ARBA00022821"/>
    </source>
</evidence>
<sequence>MAEGVLFNIAEEIIKTLGTLTAQEVALWWGLKDQLRKLNDTVTSIKAVIQDAEEQAQKQNHQIEVWLKKLREAVYDAEDLLDDFSTQVVRKQLMPGKRVSREVRLLFSRSNQFVYGLRMGHTVKALRERLDNIETDSKIFHFEVRDEERASLTTAREQTTSSEPEIIVGRESDKKTVKTFLMNSNYEHNVSVISVVGMGGLGKTTLAQHVFNDEQVKAHFGVRLWVSVSGSLDVRKIIKGAAGVGNSDDQLESLKEKLEGKIEKKKYLLVLDDVWDGKDDREKWKFLEELLPCDAVGSKIVVTTRSHVIAKLTSTIEPHVLKGLSVDDSWDLFRRKAFPQGQESGPVDERIRKEIVERCCGVPLVIKAIARLMSSKDRAQWLPFIQQELPNRVQDDNIIDTLKLSYDPLPSYLKHCFAYCSLFPKGHEIDVKSLIRLWIAQGFVISSSNSGRRGIEIVGLKCFKSLLWRSFFHEVKKDGLGNIESCKMHDFMHDLAIHVAGFQSIKVERGGNSISGLTRHVSFDTELDLSLPFANRLRTLVLLQGGKWDEGHLRVLVLSHLGMKEVPPLIQKLKHLKYLDLSNNEMEVLSNSITNLVNLQVLKLNGCRKLKELPRDIGKLINMRHLDVGCYLDDDLCENLEYMPRGIGKLTSLQTLSCFVAAKNRSSKSVMIGGLDELRRLNKLRGRLEIIVKGYEGSSCISEFKGAKLIKKKYLHSLTLKWDLGADNISDIDLYDKMLRSLQPNSSLQELKVRGYTAIRFPHWLSLQSNLVRIHIICCPRLKHIPPLDKIPSLRELLIMYLTNLEYMDSEGNGGRGVSKIFPSLKKLSISNCPNLKGWWKKSRDKLIMLRFPCLCSLSIVDCPNLTSMPLFPTLSILILLRASSMPLQQTMEMTSAVSSSSSFTRPLSKLKNLYIYFIDNMESLPEAGLQNLCSLQQLSIRGCSKLKSLPLPDQGMHSLQKLNISDCREFECPSQSESQGKPDLTSSQELGISYCSGELRVIEYGGMRFPSWLSHLSNLVRIHLENCRRLEHIPPLDGIPSLEDLYFGSMNDLEYIDSEGVGGKGVSTFFPSLKTLVIYGCFRLKGWWKRWSRDKMNDDRIFFPRLSSLKIRWCPNLTSMPLFPTLDEGLSLTKTSSMPLQQTMKMKSAVSSSSSSSSSSFIRPLSKLKELDIGSIDDMESLPEVGLQNLSSLQQLSISECPRLKSLPLPDQGMPSLQKLYISGCRELKSLSQSQSQGRIPYFPSLQLLIINYCSEELSERTRGWGKESVEEWLPNIEHTPYMATKFKRRVAI</sequence>
<evidence type="ECO:0000313" key="11">
    <source>
        <dbReference type="Proteomes" id="UP000694918"/>
    </source>
</evidence>
<evidence type="ECO:0000256" key="5">
    <source>
        <dbReference type="ARBA" id="ARBA00022840"/>
    </source>
</evidence>
<protein>
    <submittedName>
        <fullName evidence="12">Disease resistance protein RGA4</fullName>
    </submittedName>
</protein>
<evidence type="ECO:0000259" key="8">
    <source>
        <dbReference type="Pfam" id="PF18052"/>
    </source>
</evidence>
<dbReference type="FunFam" id="1.10.10.10:FF:000322">
    <property type="entry name" value="Probable disease resistance protein At1g63360"/>
    <property type="match status" value="1"/>
</dbReference>
<keyword evidence="4" id="KW-0611">Plant defense</keyword>
<keyword evidence="6" id="KW-0175">Coiled coil</keyword>
<feature type="domain" description="R13L1/DRL21-like LRR repeat region" evidence="10">
    <location>
        <begin position="675"/>
        <end position="800"/>
    </location>
</feature>
<dbReference type="Pfam" id="PF00931">
    <property type="entry name" value="NB-ARC"/>
    <property type="match status" value="1"/>
</dbReference>
<dbReference type="CDD" id="cd14798">
    <property type="entry name" value="RX-CC_like"/>
    <property type="match status" value="1"/>
</dbReference>
<dbReference type="Proteomes" id="UP000694918">
    <property type="component" value="Unplaced"/>
</dbReference>
<dbReference type="RefSeq" id="XP_011002334.1">
    <property type="nucleotide sequence ID" value="XM_011004032.1"/>
</dbReference>
<keyword evidence="3" id="KW-0547">Nucleotide-binding</keyword>
<organism evidence="11 12">
    <name type="scientific">Populus euphratica</name>
    <name type="common">Euphrates poplar</name>
    <dbReference type="NCBI Taxonomy" id="75702"/>
    <lineage>
        <taxon>Eukaryota</taxon>
        <taxon>Viridiplantae</taxon>
        <taxon>Streptophyta</taxon>
        <taxon>Embryophyta</taxon>
        <taxon>Tracheophyta</taxon>
        <taxon>Spermatophyta</taxon>
        <taxon>Magnoliopsida</taxon>
        <taxon>eudicotyledons</taxon>
        <taxon>Gunneridae</taxon>
        <taxon>Pentapetalae</taxon>
        <taxon>rosids</taxon>
        <taxon>fabids</taxon>
        <taxon>Malpighiales</taxon>
        <taxon>Salicaceae</taxon>
        <taxon>Saliceae</taxon>
        <taxon>Populus</taxon>
    </lineage>
</organism>
<feature type="domain" description="Disease resistance N-terminal" evidence="8">
    <location>
        <begin position="12"/>
        <end position="98"/>
    </location>
</feature>
<dbReference type="PROSITE" id="PS51450">
    <property type="entry name" value="LRR"/>
    <property type="match status" value="1"/>
</dbReference>
<keyword evidence="11" id="KW-1185">Reference proteome</keyword>
<dbReference type="InterPro" id="IPR002182">
    <property type="entry name" value="NB-ARC"/>
</dbReference>
<dbReference type="Pfam" id="PF13855">
    <property type="entry name" value="LRR_8"/>
    <property type="match status" value="1"/>
</dbReference>
<dbReference type="Pfam" id="PF23559">
    <property type="entry name" value="WHD_DRP"/>
    <property type="match status" value="1"/>
</dbReference>
<dbReference type="SUPFAM" id="SSF52058">
    <property type="entry name" value="L domain-like"/>
    <property type="match status" value="2"/>
</dbReference>
<evidence type="ECO:0000256" key="6">
    <source>
        <dbReference type="SAM" id="Coils"/>
    </source>
</evidence>
<reference evidence="12" key="1">
    <citation type="submission" date="2025-08" db="UniProtKB">
        <authorList>
            <consortium name="RefSeq"/>
        </authorList>
    </citation>
    <scope>IDENTIFICATION</scope>
</reference>
<evidence type="ECO:0000256" key="3">
    <source>
        <dbReference type="ARBA" id="ARBA00022741"/>
    </source>
</evidence>
<dbReference type="PANTHER" id="PTHR36766:SF40">
    <property type="entry name" value="DISEASE RESISTANCE PROTEIN RGA3"/>
    <property type="match status" value="1"/>
</dbReference>
<proteinExistence type="predicted"/>
<dbReference type="PRINTS" id="PR00364">
    <property type="entry name" value="DISEASERSIST"/>
</dbReference>
<dbReference type="Gene3D" id="1.10.10.10">
    <property type="entry name" value="Winged helix-like DNA-binding domain superfamily/Winged helix DNA-binding domain"/>
    <property type="match status" value="1"/>
</dbReference>
<dbReference type="InterPro" id="IPR001611">
    <property type="entry name" value="Leu-rich_rpt"/>
</dbReference>
<dbReference type="InterPro" id="IPR038005">
    <property type="entry name" value="RX-like_CC"/>
</dbReference>
<feature type="coiled-coil region" evidence="6">
    <location>
        <begin position="35"/>
        <end position="69"/>
    </location>
</feature>
<dbReference type="InterPro" id="IPR042197">
    <property type="entry name" value="Apaf_helical"/>
</dbReference>
<dbReference type="Pfam" id="PF25019">
    <property type="entry name" value="LRR_R13L1-DRL21"/>
    <property type="match status" value="2"/>
</dbReference>
<dbReference type="InterPro" id="IPR056789">
    <property type="entry name" value="LRR_R13L1-DRL21"/>
</dbReference>
<feature type="domain" description="Disease resistance protein winged helix" evidence="9">
    <location>
        <begin position="422"/>
        <end position="496"/>
    </location>
</feature>
<evidence type="ECO:0000259" key="9">
    <source>
        <dbReference type="Pfam" id="PF23559"/>
    </source>
</evidence>
<dbReference type="PANTHER" id="PTHR36766">
    <property type="entry name" value="PLANT BROAD-SPECTRUM MILDEW RESISTANCE PROTEIN RPW8"/>
    <property type="match status" value="1"/>
</dbReference>
<evidence type="ECO:0000256" key="1">
    <source>
        <dbReference type="ARBA" id="ARBA00022614"/>
    </source>
</evidence>
<evidence type="ECO:0000259" key="10">
    <source>
        <dbReference type="Pfam" id="PF25019"/>
    </source>
</evidence>
<evidence type="ECO:0000259" key="7">
    <source>
        <dbReference type="Pfam" id="PF00931"/>
    </source>
</evidence>
<dbReference type="InterPro" id="IPR036388">
    <property type="entry name" value="WH-like_DNA-bd_sf"/>
</dbReference>
<keyword evidence="1" id="KW-0433">Leucine-rich repeat</keyword>
<keyword evidence="2" id="KW-0677">Repeat</keyword>